<dbReference type="SUPFAM" id="SSF51182">
    <property type="entry name" value="RmlC-like cupins"/>
    <property type="match status" value="1"/>
</dbReference>
<dbReference type="UniPathway" id="UPA00124"/>
<dbReference type="PANTHER" id="PTHR21047:SF2">
    <property type="entry name" value="THYMIDINE DIPHOSPHO-4-KETO-RHAMNOSE 3,5-EPIMERASE"/>
    <property type="match status" value="1"/>
</dbReference>
<comment type="catalytic activity">
    <reaction evidence="1 7">
        <text>dTDP-4-dehydro-6-deoxy-alpha-D-glucose = dTDP-4-dehydro-beta-L-rhamnose</text>
        <dbReference type="Rhea" id="RHEA:16969"/>
        <dbReference type="ChEBI" id="CHEBI:57649"/>
        <dbReference type="ChEBI" id="CHEBI:62830"/>
        <dbReference type="EC" id="5.1.3.13"/>
    </reaction>
</comment>
<evidence type="ECO:0000256" key="5">
    <source>
        <dbReference type="PIRSR" id="PIRSR600888-1"/>
    </source>
</evidence>
<organism evidence="8 9">
    <name type="scientific">Vibrio spartinae</name>
    <dbReference type="NCBI Taxonomy" id="1918945"/>
    <lineage>
        <taxon>Bacteria</taxon>
        <taxon>Pseudomonadati</taxon>
        <taxon>Pseudomonadota</taxon>
        <taxon>Gammaproteobacteria</taxon>
        <taxon>Vibrionales</taxon>
        <taxon>Vibrionaceae</taxon>
        <taxon>Vibrio</taxon>
    </lineage>
</organism>
<evidence type="ECO:0000256" key="6">
    <source>
        <dbReference type="PIRSR" id="PIRSR600888-3"/>
    </source>
</evidence>
<dbReference type="InterPro" id="IPR011051">
    <property type="entry name" value="RmlC_Cupin_sf"/>
</dbReference>
<dbReference type="EC" id="5.1.3.13" evidence="3 7"/>
<dbReference type="GO" id="GO:0005829">
    <property type="term" value="C:cytosol"/>
    <property type="evidence" value="ECO:0007669"/>
    <property type="project" value="TreeGrafter"/>
</dbReference>
<comment type="similarity">
    <text evidence="7">Belongs to the dTDP-4-dehydrorhamnose 3,5-epimerase family.</text>
</comment>
<proteinExistence type="inferred from homology"/>
<dbReference type="NCBIfam" id="TIGR01221">
    <property type="entry name" value="rmlC"/>
    <property type="match status" value="1"/>
</dbReference>
<evidence type="ECO:0000256" key="3">
    <source>
        <dbReference type="ARBA" id="ARBA00012098"/>
    </source>
</evidence>
<evidence type="ECO:0000313" key="8">
    <source>
        <dbReference type="EMBL" id="SIO93718.1"/>
    </source>
</evidence>
<evidence type="ECO:0000313" key="9">
    <source>
        <dbReference type="Proteomes" id="UP000184774"/>
    </source>
</evidence>
<dbReference type="Gene3D" id="2.60.120.10">
    <property type="entry name" value="Jelly Rolls"/>
    <property type="match status" value="1"/>
</dbReference>
<comment type="subunit">
    <text evidence="7">Homodimer.</text>
</comment>
<dbReference type="Pfam" id="PF00908">
    <property type="entry name" value="dTDP_sugar_isom"/>
    <property type="match status" value="1"/>
</dbReference>
<dbReference type="CDD" id="cd00438">
    <property type="entry name" value="cupin_RmlC"/>
    <property type="match status" value="1"/>
</dbReference>
<dbReference type="PANTHER" id="PTHR21047">
    <property type="entry name" value="DTDP-6-DEOXY-D-GLUCOSE-3,5 EPIMERASE"/>
    <property type="match status" value="1"/>
</dbReference>
<evidence type="ECO:0000256" key="4">
    <source>
        <dbReference type="ARBA" id="ARBA00019595"/>
    </source>
</evidence>
<accession>A0A1N6M2Q6</accession>
<dbReference type="GO" id="GO:0008830">
    <property type="term" value="F:dTDP-4-dehydrorhamnose 3,5-epimerase activity"/>
    <property type="evidence" value="ECO:0007669"/>
    <property type="project" value="UniProtKB-UniRule"/>
</dbReference>
<evidence type="ECO:0000256" key="1">
    <source>
        <dbReference type="ARBA" id="ARBA00001298"/>
    </source>
</evidence>
<evidence type="ECO:0000256" key="2">
    <source>
        <dbReference type="ARBA" id="ARBA00001997"/>
    </source>
</evidence>
<dbReference type="OrthoDB" id="9800680at2"/>
<evidence type="ECO:0000256" key="7">
    <source>
        <dbReference type="RuleBase" id="RU364069"/>
    </source>
</evidence>
<gene>
    <name evidence="8" type="primary">rmlC</name>
    <name evidence="8" type="ORF">VSP9026_01388</name>
</gene>
<sequence length="184" mass="21183">MLLPVEEIKGLFIFEPNIFSDNRGYFFESYNNKDFMKNGIDFKVLQQNQSKSGYGTIRGLHYQAGNFPQAKFVRIIRGEILDVAVDIRANSPTFGKYFSIVLNSENKKGLYIPVGFAHGFSVLSDYAEVFYCCDNYYDRNGEGGIIYNDPSLCIDWQIDLDKACLSEKDKNQNSFQEYKNNMVF</sequence>
<dbReference type="AlphaFoldDB" id="A0A1N6M2Q6"/>
<feature type="site" description="Participates in a stacking interaction with the thymidine ring of dTDP-4-oxo-6-deoxyglucose" evidence="6">
    <location>
        <position position="137"/>
    </location>
</feature>
<protein>
    <recommendedName>
        <fullName evidence="4 7">dTDP-4-dehydrorhamnose 3,5-epimerase</fullName>
        <ecNumber evidence="3 7">5.1.3.13</ecNumber>
    </recommendedName>
    <alternativeName>
        <fullName evidence="7">Thymidine diphospho-4-keto-rhamnose 3,5-epimerase</fullName>
    </alternativeName>
</protein>
<dbReference type="GO" id="GO:0000271">
    <property type="term" value="P:polysaccharide biosynthetic process"/>
    <property type="evidence" value="ECO:0007669"/>
    <property type="project" value="TreeGrafter"/>
</dbReference>
<name>A0A1N6M2Q6_9VIBR</name>
<dbReference type="Proteomes" id="UP000184774">
    <property type="component" value="Unassembled WGS sequence"/>
</dbReference>
<keyword evidence="7 8" id="KW-0413">Isomerase</keyword>
<feature type="active site" description="Proton acceptor" evidence="5">
    <location>
        <position position="61"/>
    </location>
</feature>
<dbReference type="GO" id="GO:0019305">
    <property type="term" value="P:dTDP-rhamnose biosynthetic process"/>
    <property type="evidence" value="ECO:0007669"/>
    <property type="project" value="UniProtKB-UniRule"/>
</dbReference>
<reference evidence="8 9" key="1">
    <citation type="submission" date="2016-12" db="EMBL/GenBank/DDBJ databases">
        <authorList>
            <person name="Song W.-J."/>
            <person name="Kurnit D.M."/>
        </authorList>
    </citation>
    <scope>NUCLEOTIDE SEQUENCE [LARGE SCALE GENOMIC DNA]</scope>
    <source>
        <strain evidence="8 9">CECT 9026</strain>
    </source>
</reference>
<feature type="active site" description="Proton donor" evidence="5">
    <location>
        <position position="131"/>
    </location>
</feature>
<comment type="function">
    <text evidence="2 7">Catalyzes the epimerization of the C3' and C5'positions of dTDP-6-deoxy-D-xylo-4-hexulose, forming dTDP-6-deoxy-L-lyxo-4-hexulose.</text>
</comment>
<dbReference type="EMBL" id="FSSB01000009">
    <property type="protein sequence ID" value="SIO93718.1"/>
    <property type="molecule type" value="Genomic_DNA"/>
</dbReference>
<comment type="pathway">
    <text evidence="7">Carbohydrate biosynthesis; dTDP-L-rhamnose biosynthesis.</text>
</comment>
<dbReference type="InterPro" id="IPR014710">
    <property type="entry name" value="RmlC-like_jellyroll"/>
</dbReference>
<dbReference type="InterPro" id="IPR000888">
    <property type="entry name" value="RmlC-like"/>
</dbReference>